<dbReference type="GO" id="GO:0004519">
    <property type="term" value="F:endonuclease activity"/>
    <property type="evidence" value="ECO:0007669"/>
    <property type="project" value="UniProtKB-KW"/>
</dbReference>
<proteinExistence type="predicted"/>
<evidence type="ECO:0000313" key="4">
    <source>
        <dbReference type="Proteomes" id="UP000198949"/>
    </source>
</evidence>
<dbReference type="STRING" id="58114.SAMN05216270_108144"/>
<evidence type="ECO:0000256" key="1">
    <source>
        <dbReference type="SAM" id="MobiDB-lite"/>
    </source>
</evidence>
<dbReference type="RefSeq" id="WP_177154949.1">
    <property type="nucleotide sequence ID" value="NZ_FNAD01000008.1"/>
</dbReference>
<dbReference type="EMBL" id="FNAD01000008">
    <property type="protein sequence ID" value="SDD85588.1"/>
    <property type="molecule type" value="Genomic_DNA"/>
</dbReference>
<dbReference type="Proteomes" id="UP000198949">
    <property type="component" value="Unassembled WGS sequence"/>
</dbReference>
<keyword evidence="3" id="KW-0255">Endonuclease</keyword>
<protein>
    <submittedName>
        <fullName evidence="3">DNA/RNA non-specific endonuclease</fullName>
    </submittedName>
</protein>
<gene>
    <name evidence="3" type="ORF">SAMN05216270_108144</name>
</gene>
<keyword evidence="4" id="KW-1185">Reference proteome</keyword>
<reference evidence="4" key="1">
    <citation type="submission" date="2016-10" db="EMBL/GenBank/DDBJ databases">
        <authorList>
            <person name="Varghese N."/>
            <person name="Submissions S."/>
        </authorList>
    </citation>
    <scope>NUCLEOTIDE SEQUENCE [LARGE SCALE GENOMIC DNA]</scope>
    <source>
        <strain evidence="4">CGMCC 4.3516</strain>
    </source>
</reference>
<dbReference type="InterPro" id="IPR044927">
    <property type="entry name" value="Endonuclea_NS_2"/>
</dbReference>
<keyword evidence="3" id="KW-0540">Nuclease</keyword>
<organism evidence="3 4">
    <name type="scientific">Glycomyces harbinensis</name>
    <dbReference type="NCBI Taxonomy" id="58114"/>
    <lineage>
        <taxon>Bacteria</taxon>
        <taxon>Bacillati</taxon>
        <taxon>Actinomycetota</taxon>
        <taxon>Actinomycetes</taxon>
        <taxon>Glycomycetales</taxon>
        <taxon>Glycomycetaceae</taxon>
        <taxon>Glycomyces</taxon>
    </lineage>
</organism>
<accession>A0A1G6Y5A6</accession>
<dbReference type="Gene3D" id="3.40.570.10">
    <property type="entry name" value="Extracellular Endonuclease, subunit A"/>
    <property type="match status" value="1"/>
</dbReference>
<evidence type="ECO:0000313" key="3">
    <source>
        <dbReference type="EMBL" id="SDD85588.1"/>
    </source>
</evidence>
<feature type="domain" description="Type VII secretion system protein EssD-like" evidence="2">
    <location>
        <begin position="60"/>
        <end position="134"/>
    </location>
</feature>
<dbReference type="Pfam" id="PF13930">
    <property type="entry name" value="Endonuclea_NS_2"/>
    <property type="match status" value="1"/>
</dbReference>
<evidence type="ECO:0000259" key="2">
    <source>
        <dbReference type="Pfam" id="PF13930"/>
    </source>
</evidence>
<dbReference type="AlphaFoldDB" id="A0A1G6Y5A6"/>
<dbReference type="InterPro" id="IPR044929">
    <property type="entry name" value="DNA/RNA_non-sp_Endonuclease_sf"/>
</dbReference>
<name>A0A1G6Y5A6_9ACTN</name>
<keyword evidence="3" id="KW-0378">Hydrolase</keyword>
<feature type="region of interest" description="Disordered" evidence="1">
    <location>
        <begin position="132"/>
        <end position="170"/>
    </location>
</feature>
<sequence length="170" mass="18736">MTVTLRDGETVPVSTNTRDMAKWGFNGIPPGKQVGDQRNRGHILGAQLGGTNHEDLQAQDNQTLKDGGTLPADRWKDYENFVALERNANAPMMKQVEDEVANGVFNEGREVQYTVDLTYDDSSEVPSNVNINAQTIDGDPPVSINESIPNVPRPDESGYTLFDRSSVNWS</sequence>